<reference evidence="2 3" key="1">
    <citation type="submission" date="2018-09" db="EMBL/GenBank/DDBJ databases">
        <title>YIM 75507 draft genome.</title>
        <authorList>
            <person name="Tang S."/>
            <person name="Feng Y."/>
        </authorList>
    </citation>
    <scope>NUCLEOTIDE SEQUENCE [LARGE SCALE GENOMIC DNA]</scope>
    <source>
        <strain evidence="2 3">YIM 75507</strain>
    </source>
</reference>
<proteinExistence type="predicted"/>
<dbReference type="AlphaFoldDB" id="A0A3A4ALK3"/>
<feature type="compositionally biased region" description="Pro residues" evidence="1">
    <location>
        <begin position="57"/>
        <end position="66"/>
    </location>
</feature>
<protein>
    <submittedName>
        <fullName evidence="2">Uncharacterized protein</fullName>
    </submittedName>
</protein>
<feature type="region of interest" description="Disordered" evidence="1">
    <location>
        <begin position="52"/>
        <end position="92"/>
    </location>
</feature>
<sequence>MRQQGWSLTYATWALWGREDQESKVTALEHTHRAAECFQRAGDADEPAQALVGIGNVPPPAGPPLAVPSVGLPLPDVTPSGPRRGPVSAPRP</sequence>
<accession>A0A3A4ALK3</accession>
<comment type="caution">
    <text evidence="2">The sequence shown here is derived from an EMBL/GenBank/DDBJ whole genome shotgun (WGS) entry which is preliminary data.</text>
</comment>
<organism evidence="2 3">
    <name type="scientific">Bailinhaonella thermotolerans</name>
    <dbReference type="NCBI Taxonomy" id="1070861"/>
    <lineage>
        <taxon>Bacteria</taxon>
        <taxon>Bacillati</taxon>
        <taxon>Actinomycetota</taxon>
        <taxon>Actinomycetes</taxon>
        <taxon>Streptosporangiales</taxon>
        <taxon>Streptosporangiaceae</taxon>
        <taxon>Bailinhaonella</taxon>
    </lineage>
</organism>
<keyword evidence="3" id="KW-1185">Reference proteome</keyword>
<evidence type="ECO:0000313" key="3">
    <source>
        <dbReference type="Proteomes" id="UP000265768"/>
    </source>
</evidence>
<dbReference type="OrthoDB" id="5521887at2"/>
<dbReference type="RefSeq" id="WP_119929281.1">
    <property type="nucleotide sequence ID" value="NZ_QZEY01000012.1"/>
</dbReference>
<dbReference type="EMBL" id="QZEY01000012">
    <property type="protein sequence ID" value="RJL26550.1"/>
    <property type="molecule type" value="Genomic_DNA"/>
</dbReference>
<name>A0A3A4ALK3_9ACTN</name>
<evidence type="ECO:0000313" key="2">
    <source>
        <dbReference type="EMBL" id="RJL26550.1"/>
    </source>
</evidence>
<evidence type="ECO:0000256" key="1">
    <source>
        <dbReference type="SAM" id="MobiDB-lite"/>
    </source>
</evidence>
<gene>
    <name evidence="2" type="ORF">D5H75_26575</name>
</gene>
<dbReference type="Proteomes" id="UP000265768">
    <property type="component" value="Unassembled WGS sequence"/>
</dbReference>